<name>M5TVG1_9BACT</name>
<comment type="caution">
    <text evidence="2">The sequence shown here is derived from an EMBL/GenBank/DDBJ whole genome shotgun (WGS) entry which is preliminary data.</text>
</comment>
<evidence type="ECO:0000313" key="2">
    <source>
        <dbReference type="EMBL" id="EMI53187.1"/>
    </source>
</evidence>
<evidence type="ECO:0000256" key="1">
    <source>
        <dbReference type="SAM" id="MobiDB-lite"/>
    </source>
</evidence>
<dbReference type="PATRIC" id="fig|1263870.3.peg.5727"/>
<protein>
    <submittedName>
        <fullName evidence="2">Uncharacterized protein</fullName>
    </submittedName>
</protein>
<feature type="region of interest" description="Disordered" evidence="1">
    <location>
        <begin position="1"/>
        <end position="42"/>
    </location>
</feature>
<dbReference type="AlphaFoldDB" id="M5TVG1"/>
<dbReference type="EMBL" id="ANOH01000370">
    <property type="protein sequence ID" value="EMI53187.1"/>
    <property type="molecule type" value="Genomic_DNA"/>
</dbReference>
<accession>M5TVG1</accession>
<proteinExistence type="predicted"/>
<dbReference type="Proteomes" id="UP000011885">
    <property type="component" value="Unassembled WGS sequence"/>
</dbReference>
<gene>
    <name evidence="2" type="ORF">RSSM_05401</name>
</gene>
<feature type="compositionally biased region" description="Basic and acidic residues" evidence="1">
    <location>
        <begin position="1"/>
        <end position="34"/>
    </location>
</feature>
<reference evidence="2 3" key="1">
    <citation type="journal article" date="2013" name="Mar. Genomics">
        <title>Expression of sulfatases in Rhodopirellula baltica and the diversity of sulfatases in the genus Rhodopirellula.</title>
        <authorList>
            <person name="Wegner C.E."/>
            <person name="Richter-Heitmann T."/>
            <person name="Klindworth A."/>
            <person name="Klockow C."/>
            <person name="Richter M."/>
            <person name="Achstetter T."/>
            <person name="Glockner F.O."/>
            <person name="Harder J."/>
        </authorList>
    </citation>
    <scope>NUCLEOTIDE SEQUENCE [LARGE SCALE GENOMIC DNA]</scope>
    <source>
        <strain evidence="2 3">SM41</strain>
    </source>
</reference>
<evidence type="ECO:0000313" key="3">
    <source>
        <dbReference type="Proteomes" id="UP000011885"/>
    </source>
</evidence>
<keyword evidence="3" id="KW-1185">Reference proteome</keyword>
<organism evidence="2 3">
    <name type="scientific">Rhodopirellula sallentina SM41</name>
    <dbReference type="NCBI Taxonomy" id="1263870"/>
    <lineage>
        <taxon>Bacteria</taxon>
        <taxon>Pseudomonadati</taxon>
        <taxon>Planctomycetota</taxon>
        <taxon>Planctomycetia</taxon>
        <taxon>Pirellulales</taxon>
        <taxon>Pirellulaceae</taxon>
        <taxon>Rhodopirellula</taxon>
    </lineage>
</organism>
<sequence length="42" mass="4717">MPAVTHSRDASSRDDSSRDDSFKEASIHEKRDEPGELIPLSF</sequence>